<feature type="transmembrane region" description="Helical" evidence="1">
    <location>
        <begin position="53"/>
        <end position="70"/>
    </location>
</feature>
<comment type="caution">
    <text evidence="2">The sequence shown here is derived from an EMBL/GenBank/DDBJ whole genome shotgun (WGS) entry which is preliminary data.</text>
</comment>
<reference evidence="2 3" key="2">
    <citation type="submission" date="2014-10" db="EMBL/GenBank/DDBJ databases">
        <title>Comparative genomics of the Paenibacillus odorifer group.</title>
        <authorList>
            <person name="Tsai Y.-C."/>
            <person name="Martin N."/>
            <person name="Korlach J."/>
            <person name="Wiedmann M."/>
        </authorList>
    </citation>
    <scope>NUCLEOTIDE SEQUENCE [LARGE SCALE GENOMIC DNA]</scope>
    <source>
        <strain evidence="2 3">DSM 18334</strain>
    </source>
</reference>
<accession>A0A098M2T4</accession>
<keyword evidence="3" id="KW-1185">Reference proteome</keyword>
<dbReference type="Proteomes" id="UP000029734">
    <property type="component" value="Unassembled WGS sequence"/>
</dbReference>
<organism evidence="2 3">
    <name type="scientific">Paenibacillus wynnii</name>
    <dbReference type="NCBI Taxonomy" id="268407"/>
    <lineage>
        <taxon>Bacteria</taxon>
        <taxon>Bacillati</taxon>
        <taxon>Bacillota</taxon>
        <taxon>Bacilli</taxon>
        <taxon>Bacillales</taxon>
        <taxon>Paenibacillaceae</taxon>
        <taxon>Paenibacillus</taxon>
    </lineage>
</organism>
<feature type="transmembrane region" description="Helical" evidence="1">
    <location>
        <begin position="150"/>
        <end position="176"/>
    </location>
</feature>
<dbReference type="EMBL" id="JQCR01000003">
    <property type="protein sequence ID" value="KGE16749.1"/>
    <property type="molecule type" value="Genomic_DNA"/>
</dbReference>
<dbReference type="OrthoDB" id="9781069at2"/>
<dbReference type="STRING" id="268407.PWYN_18800"/>
<dbReference type="AlphaFoldDB" id="A0A098M2T4"/>
<feature type="transmembrane region" description="Helical" evidence="1">
    <location>
        <begin position="100"/>
        <end position="130"/>
    </location>
</feature>
<feature type="transmembrane region" description="Helical" evidence="1">
    <location>
        <begin position="76"/>
        <end position="93"/>
    </location>
</feature>
<evidence type="ECO:0000256" key="1">
    <source>
        <dbReference type="SAM" id="Phobius"/>
    </source>
</evidence>
<keyword evidence="1" id="KW-0472">Membrane</keyword>
<protein>
    <submittedName>
        <fullName evidence="2">Conjugal transfer protein TraX</fullName>
    </submittedName>
</protein>
<feature type="transmembrane region" description="Helical" evidence="1">
    <location>
        <begin position="188"/>
        <end position="207"/>
    </location>
</feature>
<dbReference type="InterPro" id="IPR008875">
    <property type="entry name" value="TraX"/>
</dbReference>
<name>A0A098M2T4_9BACL</name>
<keyword evidence="1" id="KW-1133">Transmembrane helix</keyword>
<dbReference type="Pfam" id="PF05857">
    <property type="entry name" value="TraX"/>
    <property type="match status" value="1"/>
</dbReference>
<proteinExistence type="predicted"/>
<sequence length="208" mass="23957">MQLIAMITMLIDHIGYIFFPQDMTWRYVGRIAFPIYCYALVQGHIHTSSKTKYLLRLLLIAVLAQLPYNLAIDPHGLNIVFTLLLSALVLAVLDRFPNPGLALILVAGVSVTMDYFPVDYGAYGLLLVLIYRYAKSYWMVLGHLLLNSFYLFYSGWVIQMTSLLPTLMIAFGPALWGQLEKRRVPRKVWWSFYPGHLLILAIIKMYLY</sequence>
<gene>
    <name evidence="2" type="ORF">PWYN_18800</name>
</gene>
<evidence type="ECO:0000313" key="2">
    <source>
        <dbReference type="EMBL" id="KGE16749.1"/>
    </source>
</evidence>
<evidence type="ECO:0000313" key="3">
    <source>
        <dbReference type="Proteomes" id="UP000029734"/>
    </source>
</evidence>
<dbReference type="RefSeq" id="WP_036654939.1">
    <property type="nucleotide sequence ID" value="NZ_JQCR01000003.1"/>
</dbReference>
<dbReference type="eggNOG" id="ENOG5031QMC">
    <property type="taxonomic scope" value="Bacteria"/>
</dbReference>
<keyword evidence="1" id="KW-0812">Transmembrane</keyword>
<reference evidence="2 3" key="1">
    <citation type="submission" date="2014-08" db="EMBL/GenBank/DDBJ databases">
        <authorList>
            <person name="den Bakker H.C."/>
        </authorList>
    </citation>
    <scope>NUCLEOTIDE SEQUENCE [LARGE SCALE GENOMIC DNA]</scope>
    <source>
        <strain evidence="2 3">DSM 18334</strain>
    </source>
</reference>